<dbReference type="Proteomes" id="UP000095765">
    <property type="component" value="Unassembled WGS sequence"/>
</dbReference>
<reference evidence="11 14" key="1">
    <citation type="submission" date="2015-09" db="EMBL/GenBank/DDBJ databases">
        <authorList>
            <consortium name="Pathogen Informatics"/>
        </authorList>
    </citation>
    <scope>NUCLEOTIDE SEQUENCE [LARGE SCALE GENOMIC DNA]</scope>
    <source>
        <strain evidence="11 14">2789STDY5834939</strain>
    </source>
</reference>
<sequence>MLDSVMAGLPAYMLVFVRMAAMIGTNPLLSRRNVPAAVRAGLTALLTFLIAPGLTVAPMDQMTLVLAMLKEFLVGFACGYVFQIFYYMLFFAGDVMDMQFGLSMAKVFDPGTNMQVSVSGNFLNILFSLFIFATNSHLLLVRIFATSFQIVPAGFTPFSPHVSGYIADLFIEAFSLALRLALPFIAVEFVLEVSLGILMKLIPQIHVFVINFQLKVFLSLVMLLTFAAPLSSFLDNYMNYMLECIQKVLWTFTG</sequence>
<reference evidence="15" key="2">
    <citation type="submission" date="2017-04" db="EMBL/GenBank/DDBJ databases">
        <title>Function of individual gut microbiota members based on whole genome sequencing of pure cultures obtained from chicken caecum.</title>
        <authorList>
            <person name="Medvecky M."/>
            <person name="Cejkova D."/>
            <person name="Polansky O."/>
            <person name="Karasova D."/>
            <person name="Kubasova T."/>
            <person name="Cizek A."/>
            <person name="Rychlik I."/>
        </authorList>
    </citation>
    <scope>NUCLEOTIDE SEQUENCE [LARGE SCALE GENOMIC DNA]</scope>
    <source>
        <strain evidence="15">An175</strain>
    </source>
</reference>
<dbReference type="PRINTS" id="PR00953">
    <property type="entry name" value="TYPE3IMRPROT"/>
</dbReference>
<evidence type="ECO:0000313" key="14">
    <source>
        <dbReference type="Proteomes" id="UP000095765"/>
    </source>
</evidence>
<evidence type="ECO:0000313" key="13">
    <source>
        <dbReference type="EMBL" id="RGE70181.1"/>
    </source>
</evidence>
<evidence type="ECO:0000256" key="5">
    <source>
        <dbReference type="ARBA" id="ARBA00022692"/>
    </source>
</evidence>
<feature type="transmembrane region" description="Helical" evidence="10">
    <location>
        <begin position="122"/>
        <end position="145"/>
    </location>
</feature>
<dbReference type="Pfam" id="PF01311">
    <property type="entry name" value="Bac_export_1"/>
    <property type="match status" value="1"/>
</dbReference>
<comment type="similarity">
    <text evidence="2 10">Belongs to the FliR/MopE/SpaR family.</text>
</comment>
<dbReference type="AlphaFoldDB" id="A0A174NZR1"/>
<dbReference type="EMBL" id="QVME01000001">
    <property type="protein sequence ID" value="RGE70181.1"/>
    <property type="molecule type" value="Genomic_DNA"/>
</dbReference>
<feature type="transmembrane region" description="Helical" evidence="10">
    <location>
        <begin position="36"/>
        <end position="57"/>
    </location>
</feature>
<evidence type="ECO:0000256" key="8">
    <source>
        <dbReference type="ARBA" id="ARBA00023143"/>
    </source>
</evidence>
<accession>A0A174NZR1</accession>
<evidence type="ECO:0000256" key="3">
    <source>
        <dbReference type="ARBA" id="ARBA00021717"/>
    </source>
</evidence>
<dbReference type="EMBL" id="CZBE01000006">
    <property type="protein sequence ID" value="CUP52098.1"/>
    <property type="molecule type" value="Genomic_DNA"/>
</dbReference>
<evidence type="ECO:0000313" key="16">
    <source>
        <dbReference type="Proteomes" id="UP000260828"/>
    </source>
</evidence>
<dbReference type="GO" id="GO:0005886">
    <property type="term" value="C:plasma membrane"/>
    <property type="evidence" value="ECO:0007669"/>
    <property type="project" value="UniProtKB-SubCell"/>
</dbReference>
<keyword evidence="7 10" id="KW-0472">Membrane</keyword>
<evidence type="ECO:0000313" key="15">
    <source>
        <dbReference type="Proteomes" id="UP000196386"/>
    </source>
</evidence>
<dbReference type="InterPro" id="IPR002010">
    <property type="entry name" value="T3SS_IM_R"/>
</dbReference>
<keyword evidence="11" id="KW-0966">Cell projection</keyword>
<name>A0A174NZR1_9FIRM</name>
<organism evidence="11 14">
    <name type="scientific">Anaerotruncus colihominis</name>
    <dbReference type="NCBI Taxonomy" id="169435"/>
    <lineage>
        <taxon>Bacteria</taxon>
        <taxon>Bacillati</taxon>
        <taxon>Bacillota</taxon>
        <taxon>Clostridia</taxon>
        <taxon>Eubacteriales</taxon>
        <taxon>Oscillospiraceae</taxon>
        <taxon>Anaerotruncus</taxon>
    </lineage>
</organism>
<gene>
    <name evidence="13" type="primary">fliR</name>
    <name evidence="12" type="ORF">B5F11_05120</name>
    <name evidence="13" type="ORF">DXC40_03780</name>
    <name evidence="11" type="ORF">ERS852551_01052</name>
</gene>
<evidence type="ECO:0000256" key="4">
    <source>
        <dbReference type="ARBA" id="ARBA00022475"/>
    </source>
</evidence>
<dbReference type="GO" id="GO:0009425">
    <property type="term" value="C:bacterial-type flagellum basal body"/>
    <property type="evidence" value="ECO:0007669"/>
    <property type="project" value="UniProtKB-SubCell"/>
</dbReference>
<protein>
    <recommendedName>
        <fullName evidence="3 9">Flagellar biosynthetic protein FliR</fullName>
    </recommendedName>
</protein>
<feature type="transmembrane region" description="Helical" evidence="10">
    <location>
        <begin position="165"/>
        <end position="191"/>
    </location>
</feature>
<feature type="transmembrane region" description="Helical" evidence="10">
    <location>
        <begin position="212"/>
        <end position="233"/>
    </location>
</feature>
<feature type="transmembrane region" description="Helical" evidence="10">
    <location>
        <begin position="72"/>
        <end position="92"/>
    </location>
</feature>
<evidence type="ECO:0000313" key="12">
    <source>
        <dbReference type="EMBL" id="OUP70389.1"/>
    </source>
</evidence>
<evidence type="ECO:0000256" key="1">
    <source>
        <dbReference type="ARBA" id="ARBA00002578"/>
    </source>
</evidence>
<dbReference type="Proteomes" id="UP000196386">
    <property type="component" value="Unassembled WGS sequence"/>
</dbReference>
<keyword evidence="5 10" id="KW-0812">Transmembrane</keyword>
<evidence type="ECO:0000256" key="6">
    <source>
        <dbReference type="ARBA" id="ARBA00022989"/>
    </source>
</evidence>
<reference evidence="13 16" key="4">
    <citation type="submission" date="2018-08" db="EMBL/GenBank/DDBJ databases">
        <title>A genome reference for cultivated species of the human gut microbiota.</title>
        <authorList>
            <person name="Zou Y."/>
            <person name="Xue W."/>
            <person name="Luo G."/>
        </authorList>
    </citation>
    <scope>NUCLEOTIDE SEQUENCE [LARGE SCALE GENOMIC DNA]</scope>
    <source>
        <strain evidence="13 16">TF05-12AC</strain>
    </source>
</reference>
<dbReference type="GO" id="GO:0044780">
    <property type="term" value="P:bacterial-type flagellum assembly"/>
    <property type="evidence" value="ECO:0007669"/>
    <property type="project" value="UniProtKB-UniRule"/>
</dbReference>
<reference evidence="12" key="3">
    <citation type="journal article" date="2018" name="BMC Genomics">
        <title>Whole genome sequencing and function prediction of 133 gut anaerobes isolated from chicken caecum in pure cultures.</title>
        <authorList>
            <person name="Medvecky M."/>
            <person name="Cejkova D."/>
            <person name="Polansky O."/>
            <person name="Karasova D."/>
            <person name="Kubasova T."/>
            <person name="Cizek A."/>
            <person name="Rychlik I."/>
        </authorList>
    </citation>
    <scope>NUCLEOTIDE SEQUENCE</scope>
    <source>
        <strain evidence="12">An175</strain>
    </source>
</reference>
<comment type="function">
    <text evidence="1 10">Role in flagellar biosynthesis.</text>
</comment>
<evidence type="ECO:0000256" key="2">
    <source>
        <dbReference type="ARBA" id="ARBA00009772"/>
    </source>
</evidence>
<dbReference type="PANTHER" id="PTHR30065:SF8">
    <property type="entry name" value="FLAGELLAR BIOSYNTHETIC PROTEIN FLIR"/>
    <property type="match status" value="1"/>
</dbReference>
<dbReference type="OrthoDB" id="9807748at2"/>
<dbReference type="EMBL" id="NFKP01000004">
    <property type="protein sequence ID" value="OUP70389.1"/>
    <property type="molecule type" value="Genomic_DNA"/>
</dbReference>
<evidence type="ECO:0000256" key="7">
    <source>
        <dbReference type="ARBA" id="ARBA00023136"/>
    </source>
</evidence>
<keyword evidence="11" id="KW-0282">Flagellum</keyword>
<keyword evidence="6 10" id="KW-1133">Transmembrane helix</keyword>
<evidence type="ECO:0000313" key="11">
    <source>
        <dbReference type="EMBL" id="CUP52098.1"/>
    </source>
</evidence>
<keyword evidence="8 10" id="KW-0975">Bacterial flagellum</keyword>
<keyword evidence="11" id="KW-0969">Cilium</keyword>
<proteinExistence type="inferred from homology"/>
<evidence type="ECO:0000256" key="10">
    <source>
        <dbReference type="RuleBase" id="RU362071"/>
    </source>
</evidence>
<dbReference type="GeneID" id="72465056"/>
<feature type="transmembrane region" description="Helical" evidence="10">
    <location>
        <begin position="6"/>
        <end position="24"/>
    </location>
</feature>
<dbReference type="GO" id="GO:0006605">
    <property type="term" value="P:protein targeting"/>
    <property type="evidence" value="ECO:0007669"/>
    <property type="project" value="UniProtKB-UniRule"/>
</dbReference>
<comment type="subcellular location">
    <subcellularLocation>
        <location evidence="10">Cell membrane</location>
        <topology evidence="10">Multi-pass membrane protein</topology>
    </subcellularLocation>
    <subcellularLocation>
        <location evidence="10">Bacterial flagellum basal body</location>
    </subcellularLocation>
</comment>
<dbReference type="RefSeq" id="WP_006874839.1">
    <property type="nucleotide sequence ID" value="NZ_CALWZF010000002.1"/>
</dbReference>
<evidence type="ECO:0000256" key="9">
    <source>
        <dbReference type="NCBIfam" id="TIGR01400"/>
    </source>
</evidence>
<dbReference type="NCBIfam" id="TIGR01400">
    <property type="entry name" value="fliR"/>
    <property type="match status" value="1"/>
</dbReference>
<keyword evidence="4 10" id="KW-1003">Cell membrane</keyword>
<dbReference type="PANTHER" id="PTHR30065">
    <property type="entry name" value="FLAGELLAR BIOSYNTHETIC PROTEIN FLIR"/>
    <property type="match status" value="1"/>
</dbReference>
<dbReference type="InterPro" id="IPR006303">
    <property type="entry name" value="FliR"/>
</dbReference>
<dbReference type="Proteomes" id="UP000260828">
    <property type="component" value="Unassembled WGS sequence"/>
</dbReference>